<feature type="compositionally biased region" description="Basic and acidic residues" evidence="3">
    <location>
        <begin position="733"/>
        <end position="749"/>
    </location>
</feature>
<feature type="compositionally biased region" description="Basic and acidic residues" evidence="3">
    <location>
        <begin position="333"/>
        <end position="345"/>
    </location>
</feature>
<feature type="compositionally biased region" description="Basic and acidic residues" evidence="3">
    <location>
        <begin position="755"/>
        <end position="766"/>
    </location>
</feature>
<dbReference type="OrthoDB" id="67310at2759"/>
<sequence>MHCFLLHRNLAGTSRSRPLSGTMSHGVCSISIQADAVNVLKIGDISCLHEVCSISIQADAVNVLKIGDISCLHEVCSISIQPDAVNVLKIGDISCLHEVCSISIQADAVNVLKIGDKSCLHEVCSISIQADAVNVLKIGDISCLHEVCSISIKADAVNVLKIGDISCLHEVCSISIQADAVNVLKIGEISCLHEACSISIQADAVNVLKIGDISCLHEVCSISIQADAVNVLKIGDISCLHEVCSISIQADAVNVLKIGDIFCLHEACSISIQADAVNVLKIGDISCLHEVCSISRQAYAVNVLKIEFPAVSFSTFKAPSIERDEPLSPTSRQHGECSKKARPEAQELTLQNNHTSPINVQNKEMPMNAAGTLKEETRLWFQNTQRAKLIKNKDYPPWFHGFLTRRRAEEMLQDKPAGCFLIRFCESRVGYVLSYRGGERCRHFMLDQQGDETYVIEGETSAHRHLEDLLDHYREHPVEPYKELLTEACVKVERQTEAPKDDPAYGKVTKPCMNPAEKRLTPTVSPREPKQTPPKVVHGAPPFPPNSTVTGLTEPEKCTITKQPSIPYAAVAKNSDAERQRKKDKPSPGKDYATMEELHTYSEPAACVTRESEKRAEAEDPIAFYAMGRGSTKESSENVYSEVDTNSKPSGNLKTKTYKQGASTTLPHPVNKATHNKTAAFHSSFRVNKRSVVTTDMGKAQDTQSKDFSKSKAKVMQFDEPLYSTSSDCPNPHSKEAEDQENIYERIPDHQGTMKPKDRPARRNAP</sequence>
<feature type="region of interest" description="Disordered" evidence="3">
    <location>
        <begin position="719"/>
        <end position="766"/>
    </location>
</feature>
<accession>A0A8C5QMG0</accession>
<feature type="region of interest" description="Disordered" evidence="3">
    <location>
        <begin position="695"/>
        <end position="714"/>
    </location>
</feature>
<name>A0A8C5QMG0_9ANUR</name>
<feature type="compositionally biased region" description="Polar residues" evidence="3">
    <location>
        <begin position="637"/>
        <end position="666"/>
    </location>
</feature>
<dbReference type="InterPro" id="IPR036860">
    <property type="entry name" value="SH2_dom_sf"/>
</dbReference>
<evidence type="ECO:0000313" key="6">
    <source>
        <dbReference type="Proteomes" id="UP000694569"/>
    </source>
</evidence>
<feature type="compositionally biased region" description="Basic and acidic residues" evidence="3">
    <location>
        <begin position="575"/>
        <end position="588"/>
    </location>
</feature>
<reference evidence="5" key="2">
    <citation type="submission" date="2025-09" db="UniProtKB">
        <authorList>
            <consortium name="Ensembl"/>
        </authorList>
    </citation>
    <scope>IDENTIFICATION</scope>
</reference>
<evidence type="ECO:0000256" key="2">
    <source>
        <dbReference type="PROSITE-ProRule" id="PRU00191"/>
    </source>
</evidence>
<evidence type="ECO:0000256" key="3">
    <source>
        <dbReference type="SAM" id="MobiDB-lite"/>
    </source>
</evidence>
<keyword evidence="6" id="KW-1185">Reference proteome</keyword>
<dbReference type="Pfam" id="PF00017">
    <property type="entry name" value="SH2"/>
    <property type="match status" value="1"/>
</dbReference>
<dbReference type="PANTHER" id="PTHR14388">
    <property type="entry name" value="T CELL-SPECIFIC ADAPTER PROTEIN TSAD"/>
    <property type="match status" value="1"/>
</dbReference>
<dbReference type="PROSITE" id="PS50001">
    <property type="entry name" value="SH2"/>
    <property type="match status" value="1"/>
</dbReference>
<protein>
    <recommendedName>
        <fullName evidence="4">SH2 domain-containing protein</fullName>
    </recommendedName>
</protein>
<dbReference type="Proteomes" id="UP000694569">
    <property type="component" value="Unplaced"/>
</dbReference>
<evidence type="ECO:0000256" key="1">
    <source>
        <dbReference type="ARBA" id="ARBA00022999"/>
    </source>
</evidence>
<evidence type="ECO:0000313" key="5">
    <source>
        <dbReference type="Ensembl" id="ENSLLEP00000039894.1"/>
    </source>
</evidence>
<reference evidence="5" key="1">
    <citation type="submission" date="2025-08" db="UniProtKB">
        <authorList>
            <consortium name="Ensembl"/>
        </authorList>
    </citation>
    <scope>IDENTIFICATION</scope>
</reference>
<feature type="region of interest" description="Disordered" evidence="3">
    <location>
        <begin position="500"/>
        <end position="598"/>
    </location>
</feature>
<evidence type="ECO:0000259" key="4">
    <source>
        <dbReference type="PROSITE" id="PS50001"/>
    </source>
</evidence>
<feature type="region of interest" description="Disordered" evidence="3">
    <location>
        <begin position="322"/>
        <end position="346"/>
    </location>
</feature>
<dbReference type="GeneTree" id="ENSGT00940000161903"/>
<dbReference type="SUPFAM" id="SSF55550">
    <property type="entry name" value="SH2 domain"/>
    <property type="match status" value="1"/>
</dbReference>
<dbReference type="InterPro" id="IPR000980">
    <property type="entry name" value="SH2"/>
</dbReference>
<dbReference type="Ensembl" id="ENSLLET00000041504.1">
    <property type="protein sequence ID" value="ENSLLEP00000039894.1"/>
    <property type="gene ID" value="ENSLLEG00000025382.1"/>
</dbReference>
<dbReference type="GO" id="GO:0005737">
    <property type="term" value="C:cytoplasm"/>
    <property type="evidence" value="ECO:0007669"/>
    <property type="project" value="TreeGrafter"/>
</dbReference>
<organism evidence="5 6">
    <name type="scientific">Leptobrachium leishanense</name>
    <name type="common">Leishan spiny toad</name>
    <dbReference type="NCBI Taxonomy" id="445787"/>
    <lineage>
        <taxon>Eukaryota</taxon>
        <taxon>Metazoa</taxon>
        <taxon>Chordata</taxon>
        <taxon>Craniata</taxon>
        <taxon>Vertebrata</taxon>
        <taxon>Euteleostomi</taxon>
        <taxon>Amphibia</taxon>
        <taxon>Batrachia</taxon>
        <taxon>Anura</taxon>
        <taxon>Pelobatoidea</taxon>
        <taxon>Megophryidae</taxon>
        <taxon>Leptobrachium</taxon>
    </lineage>
</organism>
<dbReference type="PANTHER" id="PTHR14388:SF9">
    <property type="entry name" value="SH2 DOMAIN-CONTAINING PROTEIN 2A"/>
    <property type="match status" value="1"/>
</dbReference>
<feature type="region of interest" description="Disordered" evidence="3">
    <location>
        <begin position="626"/>
        <end position="677"/>
    </location>
</feature>
<dbReference type="Gene3D" id="3.30.505.10">
    <property type="entry name" value="SH2 domain"/>
    <property type="match status" value="1"/>
</dbReference>
<dbReference type="AlphaFoldDB" id="A0A8C5QMG0"/>
<feature type="domain" description="SH2" evidence="4">
    <location>
        <begin position="398"/>
        <end position="488"/>
    </location>
</feature>
<proteinExistence type="predicted"/>
<keyword evidence="1 2" id="KW-0727">SH2 domain</keyword>
<dbReference type="SMART" id="SM00252">
    <property type="entry name" value="SH2"/>
    <property type="match status" value="1"/>
</dbReference>